<feature type="region of interest" description="Disordered" evidence="1">
    <location>
        <begin position="23"/>
        <end position="61"/>
    </location>
</feature>
<comment type="caution">
    <text evidence="2">The sequence shown here is derived from an EMBL/GenBank/DDBJ whole genome shotgun (WGS) entry which is preliminary data.</text>
</comment>
<gene>
    <name evidence="2" type="ORF">AAT19DRAFT_9955</name>
</gene>
<organism evidence="2 3">
    <name type="scientific">Rhodotorula toruloides</name>
    <name type="common">Yeast</name>
    <name type="synonym">Rhodosporidium toruloides</name>
    <dbReference type="NCBI Taxonomy" id="5286"/>
    <lineage>
        <taxon>Eukaryota</taxon>
        <taxon>Fungi</taxon>
        <taxon>Dikarya</taxon>
        <taxon>Basidiomycota</taxon>
        <taxon>Pucciniomycotina</taxon>
        <taxon>Microbotryomycetes</taxon>
        <taxon>Sporidiobolales</taxon>
        <taxon>Sporidiobolaceae</taxon>
        <taxon>Rhodotorula</taxon>
    </lineage>
</organism>
<reference evidence="2 3" key="1">
    <citation type="journal article" date="2018" name="Elife">
        <title>Functional genomics of lipid metabolism in the oleaginous yeast Rhodosporidium toruloides.</title>
        <authorList>
            <person name="Coradetti S.T."/>
            <person name="Pinel D."/>
            <person name="Geiselman G."/>
            <person name="Ito M."/>
            <person name="Mondo S."/>
            <person name="Reilly M.C."/>
            <person name="Cheng Y.F."/>
            <person name="Bauer S."/>
            <person name="Grigoriev I."/>
            <person name="Gladden J.M."/>
            <person name="Simmons B.A."/>
            <person name="Brem R."/>
            <person name="Arkin A.P."/>
            <person name="Skerker J.M."/>
        </authorList>
    </citation>
    <scope>NUCLEOTIDE SEQUENCE [LARGE SCALE GENOMIC DNA]</scope>
    <source>
        <strain evidence="2 3">NBRC 0880</strain>
    </source>
</reference>
<proteinExistence type="predicted"/>
<dbReference type="InterPro" id="IPR022234">
    <property type="entry name" value="DUF3759"/>
</dbReference>
<name>A0A2T0A1G3_RHOTO</name>
<dbReference type="Pfam" id="PF12585">
    <property type="entry name" value="DUF3759"/>
    <property type="match status" value="1"/>
</dbReference>
<dbReference type="Proteomes" id="UP000239560">
    <property type="component" value="Unassembled WGS sequence"/>
</dbReference>
<dbReference type="EMBL" id="LCTV02000011">
    <property type="protein sequence ID" value="PRQ71840.1"/>
    <property type="molecule type" value="Genomic_DNA"/>
</dbReference>
<accession>A0A2T0A1G3</accession>
<feature type="compositionally biased region" description="Basic and acidic residues" evidence="1">
    <location>
        <begin position="23"/>
        <end position="35"/>
    </location>
</feature>
<protein>
    <submittedName>
        <fullName evidence="2">Uncharacterized protein</fullName>
    </submittedName>
</protein>
<evidence type="ECO:0000256" key="1">
    <source>
        <dbReference type="SAM" id="MobiDB-lite"/>
    </source>
</evidence>
<dbReference type="AlphaFoldDB" id="A0A2T0A1G3"/>
<sequence>MSFFAEDSDEALAHQRMKIAERRTDVAASTEEEHVSNAAAWRAQEAYDEHSNNSGRPQDVEDARSLATVLVAQAVDQMAKDVNLEHVNLDKANDDGAAQMREVITEDNY</sequence>
<evidence type="ECO:0000313" key="2">
    <source>
        <dbReference type="EMBL" id="PRQ71840.1"/>
    </source>
</evidence>
<evidence type="ECO:0000313" key="3">
    <source>
        <dbReference type="Proteomes" id="UP000239560"/>
    </source>
</evidence>